<evidence type="ECO:0000313" key="4">
    <source>
        <dbReference type="Proteomes" id="UP000039324"/>
    </source>
</evidence>
<keyword evidence="2" id="KW-0812">Transmembrane</keyword>
<feature type="region of interest" description="Disordered" evidence="1">
    <location>
        <begin position="85"/>
        <end position="262"/>
    </location>
</feature>
<dbReference type="EMBL" id="CDSF01000096">
    <property type="protein sequence ID" value="CEO99983.1"/>
    <property type="molecule type" value="Genomic_DNA"/>
</dbReference>
<evidence type="ECO:0000256" key="2">
    <source>
        <dbReference type="SAM" id="Phobius"/>
    </source>
</evidence>
<name>A0A0G4IXA4_PLABS</name>
<evidence type="ECO:0000256" key="1">
    <source>
        <dbReference type="SAM" id="MobiDB-lite"/>
    </source>
</evidence>
<protein>
    <submittedName>
        <fullName evidence="3">Uncharacterized protein</fullName>
    </submittedName>
</protein>
<feature type="region of interest" description="Disordered" evidence="1">
    <location>
        <begin position="17"/>
        <end position="47"/>
    </location>
</feature>
<feature type="compositionally biased region" description="Polar residues" evidence="1">
    <location>
        <begin position="144"/>
        <end position="177"/>
    </location>
</feature>
<reference evidence="3 4" key="1">
    <citation type="submission" date="2015-02" db="EMBL/GenBank/DDBJ databases">
        <authorList>
            <person name="Chooi Y.-H."/>
        </authorList>
    </citation>
    <scope>NUCLEOTIDE SEQUENCE [LARGE SCALE GENOMIC DNA]</scope>
    <source>
        <strain evidence="3">E3</strain>
    </source>
</reference>
<evidence type="ECO:0000313" key="3">
    <source>
        <dbReference type="EMBL" id="CEO99983.1"/>
    </source>
</evidence>
<gene>
    <name evidence="3" type="ORF">PBRA_007717</name>
</gene>
<dbReference type="Proteomes" id="UP000039324">
    <property type="component" value="Unassembled WGS sequence"/>
</dbReference>
<proteinExistence type="predicted"/>
<feature type="transmembrane region" description="Helical" evidence="2">
    <location>
        <begin position="272"/>
        <end position="294"/>
    </location>
</feature>
<keyword evidence="2" id="KW-1133">Transmembrane helix</keyword>
<feature type="compositionally biased region" description="Basic and acidic residues" evidence="1">
    <location>
        <begin position="87"/>
        <end position="98"/>
    </location>
</feature>
<organism evidence="3 4">
    <name type="scientific">Plasmodiophora brassicae</name>
    <name type="common">Clubroot disease agent</name>
    <dbReference type="NCBI Taxonomy" id="37360"/>
    <lineage>
        <taxon>Eukaryota</taxon>
        <taxon>Sar</taxon>
        <taxon>Rhizaria</taxon>
        <taxon>Endomyxa</taxon>
        <taxon>Phytomyxea</taxon>
        <taxon>Plasmodiophorida</taxon>
        <taxon>Plasmodiophoridae</taxon>
        <taxon>Plasmodiophora</taxon>
    </lineage>
</organism>
<sequence>MAIWPLERDLVIGRRPYTLTKRRTEEEQGAPTPKNGTNGRHRRGRLNPGRFDQRWWRHTMSNRLLGVAIIVPLLTLASALSLSSADSVRDKVVHDGNRPSESLSDIVTPGADDGTLKQQSESMQLLRERRAAAPDTNEEPTVVHATNHSTATTSGRVLPNATQNAEDSSNAGGTTQVAPDKAPPGSTAGQHPDQLPSDSAKAPTDTGASDSPAGAQVAPQGGTTMTTSSETGSGSPTGGNDGSADDAAQPAEHASRDRTVSATTATGPATQFYIWMLVGAVFVGCGAVALLRALRKRRGYVRRRAKDGSGLLFTELTTTEPDPKVFSLLDEQSSAEAFATSVLRKCGVPAYGVAAYLDTLNERCLRDISQLHTLDDAAWRQLALPSAVEAALRAALRDLNEPSA</sequence>
<accession>A0A0G4IXA4</accession>
<keyword evidence="2" id="KW-0472">Membrane</keyword>
<dbReference type="AlphaFoldDB" id="A0A0G4IXA4"/>
<keyword evidence="4" id="KW-1185">Reference proteome</keyword>
<feature type="compositionally biased region" description="Low complexity" evidence="1">
    <location>
        <begin position="221"/>
        <end position="234"/>
    </location>
</feature>